<feature type="region of interest" description="Disordered" evidence="2">
    <location>
        <begin position="314"/>
        <end position="349"/>
    </location>
</feature>
<dbReference type="EMBL" id="AHJE01000147">
    <property type="protein sequence ID" value="EHP38073.1"/>
    <property type="molecule type" value="Genomic_DNA"/>
</dbReference>
<dbReference type="Gene3D" id="3.40.50.410">
    <property type="entry name" value="von Willebrand factor, type A domain"/>
    <property type="match status" value="1"/>
</dbReference>
<evidence type="ECO:0000256" key="2">
    <source>
        <dbReference type="SAM" id="MobiDB-lite"/>
    </source>
</evidence>
<accession>H1SH82</accession>
<organism evidence="3 4">
    <name type="scientific">Cupriavidus basilensis OR16</name>
    <dbReference type="NCBI Taxonomy" id="1127483"/>
    <lineage>
        <taxon>Bacteria</taxon>
        <taxon>Pseudomonadati</taxon>
        <taxon>Pseudomonadota</taxon>
        <taxon>Betaproteobacteria</taxon>
        <taxon>Burkholderiales</taxon>
        <taxon>Burkholderiaceae</taxon>
        <taxon>Cupriavidus</taxon>
    </lineage>
</organism>
<name>H1SH82_9BURK</name>
<protein>
    <submittedName>
        <fullName evidence="3">Uncharacterized protein</fullName>
    </submittedName>
</protein>
<comment type="caution">
    <text evidence="3">The sequence shown here is derived from an EMBL/GenBank/DDBJ whole genome shotgun (WGS) entry which is preliminary data.</text>
</comment>
<reference evidence="3 4" key="1">
    <citation type="journal article" date="2012" name="J. Bacteriol.">
        <title>De Novo Genome Project of Cupriavidus basilensis OR16.</title>
        <authorList>
            <person name="Cserhati M."/>
            <person name="Kriszt B."/>
            <person name="Szoboszlay S."/>
            <person name="Toth A."/>
            <person name="Szabo I."/>
            <person name="Tancsics A."/>
            <person name="Nagy I."/>
            <person name="Horvath B."/>
            <person name="Nagy I."/>
            <person name="Kukolya J."/>
        </authorList>
    </citation>
    <scope>NUCLEOTIDE SEQUENCE [LARGE SCALE GENOMIC DNA]</scope>
    <source>
        <strain evidence="3 4">OR16</strain>
    </source>
</reference>
<dbReference type="InterPro" id="IPR036465">
    <property type="entry name" value="vWFA_dom_sf"/>
</dbReference>
<dbReference type="InterPro" id="IPR019734">
    <property type="entry name" value="TPR_rpt"/>
</dbReference>
<evidence type="ECO:0000313" key="3">
    <source>
        <dbReference type="EMBL" id="EHP38073.1"/>
    </source>
</evidence>
<feature type="compositionally biased region" description="Basic and acidic residues" evidence="2">
    <location>
        <begin position="333"/>
        <end position="349"/>
    </location>
</feature>
<dbReference type="PROSITE" id="PS50005">
    <property type="entry name" value="TPR"/>
    <property type="match status" value="1"/>
</dbReference>
<dbReference type="Proteomes" id="UP000005808">
    <property type="component" value="Unassembled WGS sequence"/>
</dbReference>
<dbReference type="PATRIC" id="fig|1127483.3.peg.7748"/>
<dbReference type="SMART" id="SM00028">
    <property type="entry name" value="TPR"/>
    <property type="match status" value="1"/>
</dbReference>
<evidence type="ECO:0000313" key="4">
    <source>
        <dbReference type="Proteomes" id="UP000005808"/>
    </source>
</evidence>
<dbReference type="SUPFAM" id="SSF48452">
    <property type="entry name" value="TPR-like"/>
    <property type="match status" value="1"/>
</dbReference>
<evidence type="ECO:0000256" key="1">
    <source>
        <dbReference type="PROSITE-ProRule" id="PRU00339"/>
    </source>
</evidence>
<dbReference type="InterPro" id="IPR011990">
    <property type="entry name" value="TPR-like_helical_dom_sf"/>
</dbReference>
<keyword evidence="1" id="KW-0802">TPR repeat</keyword>
<feature type="repeat" description="TPR" evidence="1">
    <location>
        <begin position="263"/>
        <end position="296"/>
    </location>
</feature>
<dbReference type="AlphaFoldDB" id="H1SH82"/>
<gene>
    <name evidence="3" type="ORF">OR16_38934</name>
</gene>
<sequence>MALYLAALDTGMMPRAGKDAAAALALADSLLGRESAAGTVLFITDGFDRAQIPAFAAHARNSQVQVLVLAAGTTQGGPIRTADGRVATDQQGRPVQGKLDLAALKALASDADIPLASLTLDDDDVSWVQRRAVRNMEAAQEKNVEVRWKEAGYVLTIPIALLAAFWFRRGWVVRWLPALLTAFLAQAPRPAVAAPVVPTMASVKTAFLDVFLTPDQQGRWQFEHGDFTVAAAHFENPMWRGWASYRAGDYAGALTAFAGLATPDAFFMMGNCHAQLKDYPRALSAYDNALKGRPRFAQASANRALVAALIEQEKKKKKDDSEQAPDMPPDQIQFDKKDDGGKKGRVDMSRLRQQNAELWMRNLQISPADFLRQKFQVEARQPAPGKVAP</sequence>
<dbReference type="Gene3D" id="1.25.40.10">
    <property type="entry name" value="Tetratricopeptide repeat domain"/>
    <property type="match status" value="1"/>
</dbReference>
<proteinExistence type="predicted"/>